<dbReference type="OrthoDB" id="4443251at2"/>
<evidence type="ECO:0000256" key="1">
    <source>
        <dbReference type="ARBA" id="ARBA00001974"/>
    </source>
</evidence>
<keyword evidence="3" id="KW-0274">FAD</keyword>
<dbReference type="RefSeq" id="WP_132308607.1">
    <property type="nucleotide sequence ID" value="NZ_SMAR01000003.1"/>
</dbReference>
<evidence type="ECO:0000256" key="4">
    <source>
        <dbReference type="ARBA" id="ARBA00023002"/>
    </source>
</evidence>
<dbReference type="AlphaFoldDB" id="A0A4V2V4U5"/>
<comment type="cofactor">
    <cofactor evidence="1">
        <name>FAD</name>
        <dbReference type="ChEBI" id="CHEBI:57692"/>
    </cofactor>
</comment>
<sequence length="395" mass="42475">MTQHFKTIIIGRGLMGSAAARHLASMTDGVAVIGPDEPLDKANHKGVFASHYDEGRITRTIDRDPVWAELANRSIARYRAIEHESGIDFYSEVGALIAAPSRSGTRYMAAVIEAAESCGVKPQQMDAEALAARFPYFEFADGTKAVYEAENAGHISPRRLVAAQSLLAKKAGATVIADTVTEVQEKAEHVVVKVEGGSVHTADRVLVAAGGFTVNEKLLPRKIDLSVFARTIAYFEVDEDGAEALADMPSLIYKPDAETDGIYLLPPIRYPDGRFYLKIGGDPEDLPLKNEAAIKDWFRSSGQKATREYLTRVLCDLMPGIRVLNTQTGTCATSYSPSGYPMVGFLPSSRVAVLTAGCGAGAKSSDEIGRLGAVLMDKGTLQGEGYSVDFAPSFF</sequence>
<dbReference type="InterPro" id="IPR006076">
    <property type="entry name" value="FAD-dep_OxRdtase"/>
</dbReference>
<dbReference type="Gene3D" id="3.50.50.60">
    <property type="entry name" value="FAD/NAD(P)-binding domain"/>
    <property type="match status" value="1"/>
</dbReference>
<dbReference type="GO" id="GO:0050660">
    <property type="term" value="F:flavin adenine dinucleotide binding"/>
    <property type="evidence" value="ECO:0007669"/>
    <property type="project" value="InterPro"/>
</dbReference>
<feature type="domain" description="FAD dependent oxidoreductase" evidence="5">
    <location>
        <begin position="7"/>
        <end position="372"/>
    </location>
</feature>
<accession>A0A4V2V4U5</accession>
<dbReference type="Pfam" id="PF01266">
    <property type="entry name" value="DAO"/>
    <property type="match status" value="1"/>
</dbReference>
<evidence type="ECO:0000259" key="5">
    <source>
        <dbReference type="Pfam" id="PF01266"/>
    </source>
</evidence>
<dbReference type="InterPro" id="IPR045170">
    <property type="entry name" value="MTOX"/>
</dbReference>
<evidence type="ECO:0000313" key="7">
    <source>
        <dbReference type="Proteomes" id="UP000295097"/>
    </source>
</evidence>
<dbReference type="InterPro" id="IPR036188">
    <property type="entry name" value="FAD/NAD-bd_sf"/>
</dbReference>
<dbReference type="SUPFAM" id="SSF54373">
    <property type="entry name" value="FAD-linked reductases, C-terminal domain"/>
    <property type="match status" value="1"/>
</dbReference>
<keyword evidence="7" id="KW-1185">Reference proteome</keyword>
<name>A0A4V2V4U5_9HYPH</name>
<comment type="caution">
    <text evidence="6">The sequence shown here is derived from an EMBL/GenBank/DDBJ whole genome shotgun (WGS) entry which is preliminary data.</text>
</comment>
<organism evidence="6 7">
    <name type="scientific">Martelella mediterranea</name>
    <dbReference type="NCBI Taxonomy" id="293089"/>
    <lineage>
        <taxon>Bacteria</taxon>
        <taxon>Pseudomonadati</taxon>
        <taxon>Pseudomonadota</taxon>
        <taxon>Alphaproteobacteria</taxon>
        <taxon>Hyphomicrobiales</taxon>
        <taxon>Aurantimonadaceae</taxon>
        <taxon>Martelella</taxon>
    </lineage>
</organism>
<keyword evidence="4" id="KW-0560">Oxidoreductase</keyword>
<dbReference type="Gene3D" id="3.30.9.10">
    <property type="entry name" value="D-Amino Acid Oxidase, subunit A, domain 2"/>
    <property type="match status" value="1"/>
</dbReference>
<gene>
    <name evidence="6" type="ORF">EDC90_1003152</name>
</gene>
<evidence type="ECO:0000313" key="6">
    <source>
        <dbReference type="EMBL" id="TCT43142.1"/>
    </source>
</evidence>
<proteinExistence type="predicted"/>
<reference evidence="6 7" key="1">
    <citation type="submission" date="2019-03" db="EMBL/GenBank/DDBJ databases">
        <title>Freshwater and sediment microbial communities from various areas in North America, analyzing microbe dynamics in response to fracking.</title>
        <authorList>
            <person name="Lamendella R."/>
        </authorList>
    </citation>
    <scope>NUCLEOTIDE SEQUENCE [LARGE SCALE GENOMIC DNA]</scope>
    <source>
        <strain evidence="6 7">175.2</strain>
    </source>
</reference>
<dbReference type="Proteomes" id="UP000295097">
    <property type="component" value="Unassembled WGS sequence"/>
</dbReference>
<dbReference type="PANTHER" id="PTHR10961">
    <property type="entry name" value="PEROXISOMAL SARCOSINE OXIDASE"/>
    <property type="match status" value="1"/>
</dbReference>
<dbReference type="SUPFAM" id="SSF51905">
    <property type="entry name" value="FAD/NAD(P)-binding domain"/>
    <property type="match status" value="1"/>
</dbReference>
<protein>
    <submittedName>
        <fullName evidence="6">Sarcosine oxidase</fullName>
    </submittedName>
</protein>
<evidence type="ECO:0000256" key="3">
    <source>
        <dbReference type="ARBA" id="ARBA00022827"/>
    </source>
</evidence>
<dbReference type="GO" id="GO:0008115">
    <property type="term" value="F:sarcosine oxidase activity"/>
    <property type="evidence" value="ECO:0007669"/>
    <property type="project" value="TreeGrafter"/>
</dbReference>
<dbReference type="EMBL" id="SMAR01000003">
    <property type="protein sequence ID" value="TCT43142.1"/>
    <property type="molecule type" value="Genomic_DNA"/>
</dbReference>
<keyword evidence="2" id="KW-0285">Flavoprotein</keyword>
<dbReference type="PANTHER" id="PTHR10961:SF10">
    <property type="entry name" value="FAD DEPENDENT OXIDOREDUCTASE DOMAIN-CONTAINING PROTEIN"/>
    <property type="match status" value="1"/>
</dbReference>
<evidence type="ECO:0000256" key="2">
    <source>
        <dbReference type="ARBA" id="ARBA00022630"/>
    </source>
</evidence>